<name>A0ABU0CXA4_9BACI</name>
<dbReference type="SUPFAM" id="SSF48498">
    <property type="entry name" value="Tetracyclin repressor-like, C-terminal domain"/>
    <property type="match status" value="1"/>
</dbReference>
<reference evidence="5 6" key="1">
    <citation type="submission" date="2023-07" db="EMBL/GenBank/DDBJ databases">
        <title>Genomic Encyclopedia of Type Strains, Phase IV (KMG-IV): sequencing the most valuable type-strain genomes for metagenomic binning, comparative biology and taxonomic classification.</title>
        <authorList>
            <person name="Goeker M."/>
        </authorList>
    </citation>
    <scope>NUCLEOTIDE SEQUENCE [LARGE SCALE GENOMIC DNA]</scope>
    <source>
        <strain evidence="5 6">DSM 17740</strain>
    </source>
</reference>
<evidence type="ECO:0000259" key="4">
    <source>
        <dbReference type="PROSITE" id="PS50977"/>
    </source>
</evidence>
<evidence type="ECO:0000256" key="3">
    <source>
        <dbReference type="PROSITE-ProRule" id="PRU00335"/>
    </source>
</evidence>
<dbReference type="InterPro" id="IPR050624">
    <property type="entry name" value="HTH-type_Tx_Regulator"/>
</dbReference>
<sequence>MKSEIMEQSIKLFEKKGFAETSIQDIVDALGVTKGTFYYYFKSKEELLMDIHRSYIEELLRWQEDILEDKHKNCKSKLREIIALIIRKIRTHRSHASIFFRELRNLNDDHLDEVLAKRDQFRFSLQKLIEEGVQRGEFRQDLRPDIVVFAVLGMCNWSYSWYNPEGEVSEEELTQIYVKLILNGLENPLVDRNEH</sequence>
<dbReference type="RefSeq" id="WP_007504356.1">
    <property type="nucleotide sequence ID" value="NZ_JAUSUQ010000022.1"/>
</dbReference>
<dbReference type="Pfam" id="PF00440">
    <property type="entry name" value="TetR_N"/>
    <property type="match status" value="1"/>
</dbReference>
<dbReference type="PANTHER" id="PTHR43479:SF11">
    <property type="entry name" value="ACREF_ENVCD OPERON REPRESSOR-RELATED"/>
    <property type="match status" value="1"/>
</dbReference>
<dbReference type="Pfam" id="PF17932">
    <property type="entry name" value="TetR_C_24"/>
    <property type="match status" value="1"/>
</dbReference>
<accession>A0ABU0CXA4</accession>
<proteinExistence type="predicted"/>
<evidence type="ECO:0000313" key="6">
    <source>
        <dbReference type="Proteomes" id="UP001232445"/>
    </source>
</evidence>
<organism evidence="5 6">
    <name type="scientific">Caldalkalibacillus uzonensis</name>
    <dbReference type="NCBI Taxonomy" id="353224"/>
    <lineage>
        <taxon>Bacteria</taxon>
        <taxon>Bacillati</taxon>
        <taxon>Bacillota</taxon>
        <taxon>Bacilli</taxon>
        <taxon>Bacillales</taxon>
        <taxon>Bacillaceae</taxon>
        <taxon>Caldalkalibacillus</taxon>
    </lineage>
</organism>
<dbReference type="Gene3D" id="1.10.10.60">
    <property type="entry name" value="Homeodomain-like"/>
    <property type="match status" value="1"/>
</dbReference>
<dbReference type="InterPro" id="IPR023772">
    <property type="entry name" value="DNA-bd_HTH_TetR-type_CS"/>
</dbReference>
<dbReference type="InterPro" id="IPR036271">
    <property type="entry name" value="Tet_transcr_reg_TetR-rel_C_sf"/>
</dbReference>
<comment type="caution">
    <text evidence="5">The sequence shown here is derived from an EMBL/GenBank/DDBJ whole genome shotgun (WGS) entry which is preliminary data.</text>
</comment>
<keyword evidence="1" id="KW-0678">Repressor</keyword>
<dbReference type="PANTHER" id="PTHR43479">
    <property type="entry name" value="ACREF/ENVCD OPERON REPRESSOR-RELATED"/>
    <property type="match status" value="1"/>
</dbReference>
<evidence type="ECO:0000256" key="1">
    <source>
        <dbReference type="ARBA" id="ARBA00022491"/>
    </source>
</evidence>
<dbReference type="SUPFAM" id="SSF46689">
    <property type="entry name" value="Homeodomain-like"/>
    <property type="match status" value="1"/>
</dbReference>
<dbReference type="InterPro" id="IPR001647">
    <property type="entry name" value="HTH_TetR"/>
</dbReference>
<dbReference type="PRINTS" id="PR00455">
    <property type="entry name" value="HTHTETR"/>
</dbReference>
<feature type="domain" description="HTH tetR-type" evidence="4">
    <location>
        <begin position="1"/>
        <end position="59"/>
    </location>
</feature>
<evidence type="ECO:0000313" key="5">
    <source>
        <dbReference type="EMBL" id="MDQ0340902.1"/>
    </source>
</evidence>
<dbReference type="PROSITE" id="PS50977">
    <property type="entry name" value="HTH_TETR_2"/>
    <property type="match status" value="1"/>
</dbReference>
<keyword evidence="2 3" id="KW-0238">DNA-binding</keyword>
<dbReference type="EMBL" id="JAUSUQ010000022">
    <property type="protein sequence ID" value="MDQ0340902.1"/>
    <property type="molecule type" value="Genomic_DNA"/>
</dbReference>
<protein>
    <submittedName>
        <fullName evidence="5">AcrR family transcriptional regulator</fullName>
    </submittedName>
</protein>
<dbReference type="PROSITE" id="PS01081">
    <property type="entry name" value="HTH_TETR_1"/>
    <property type="match status" value="1"/>
</dbReference>
<keyword evidence="6" id="KW-1185">Reference proteome</keyword>
<dbReference type="Proteomes" id="UP001232445">
    <property type="component" value="Unassembled WGS sequence"/>
</dbReference>
<dbReference type="InterPro" id="IPR041490">
    <property type="entry name" value="KstR2_TetR_C"/>
</dbReference>
<dbReference type="InterPro" id="IPR009057">
    <property type="entry name" value="Homeodomain-like_sf"/>
</dbReference>
<feature type="DNA-binding region" description="H-T-H motif" evidence="3">
    <location>
        <begin position="22"/>
        <end position="41"/>
    </location>
</feature>
<evidence type="ECO:0000256" key="2">
    <source>
        <dbReference type="ARBA" id="ARBA00023125"/>
    </source>
</evidence>
<gene>
    <name evidence="5" type="ORF">J2S00_003742</name>
</gene>
<dbReference type="Gene3D" id="1.10.357.10">
    <property type="entry name" value="Tetracycline Repressor, domain 2"/>
    <property type="match status" value="1"/>
</dbReference>